<dbReference type="Proteomes" id="UP001055072">
    <property type="component" value="Unassembled WGS sequence"/>
</dbReference>
<name>A0ACB8UJR2_9APHY</name>
<keyword evidence="2" id="KW-1185">Reference proteome</keyword>
<organism evidence="1 2">
    <name type="scientific">Irpex rosettiformis</name>
    <dbReference type="NCBI Taxonomy" id="378272"/>
    <lineage>
        <taxon>Eukaryota</taxon>
        <taxon>Fungi</taxon>
        <taxon>Dikarya</taxon>
        <taxon>Basidiomycota</taxon>
        <taxon>Agaricomycotina</taxon>
        <taxon>Agaricomycetes</taxon>
        <taxon>Polyporales</taxon>
        <taxon>Irpicaceae</taxon>
        <taxon>Irpex</taxon>
    </lineage>
</organism>
<evidence type="ECO:0000313" key="2">
    <source>
        <dbReference type="Proteomes" id="UP001055072"/>
    </source>
</evidence>
<accession>A0ACB8UJR2</accession>
<comment type="caution">
    <text evidence="1">The sequence shown here is derived from an EMBL/GenBank/DDBJ whole genome shotgun (WGS) entry which is preliminary data.</text>
</comment>
<protein>
    <submittedName>
        <fullName evidence="1">Uncharacterized protein</fullName>
    </submittedName>
</protein>
<proteinExistence type="predicted"/>
<gene>
    <name evidence="1" type="ORF">BDY19DRAFT_912080</name>
</gene>
<dbReference type="EMBL" id="MU274900">
    <property type="protein sequence ID" value="KAI0094284.1"/>
    <property type="molecule type" value="Genomic_DNA"/>
</dbReference>
<evidence type="ECO:0000313" key="1">
    <source>
        <dbReference type="EMBL" id="KAI0094284.1"/>
    </source>
</evidence>
<sequence>MLSDMANMQLEESSCADSPVGLSGLPDELFIQIAEILYSEEQKTPLVNLKFRVTWVLSLVNRRWRRIMLPLLFRSLAYKRPYSFERSLERFLTGGSNEPLAHAVKSIRIEISGKFLYKSRLGVLSEDSVALPFKNLEEFECPATTSEQSIYTALSDCSQLLSLALVCDDEWPKVLLGHLAKLTTLRLYADGPNRGRIRFPLDLLVLDPQPTPYASITTLTLHSRTGISLLVDDCLSKCSFPNLQVFTIQECSVLPLNVFQFIHQHPTLLEVNARIISYRKICLEAVRKLIDGTGTWFDPSKFPSTDDTEVEYRYHGNFISQWPPHDSIFDTHASVNAFAFTRTILDPCRPVWQSHMGSLKPRYTCTALALHGFNVLHDPEGPGAVAVAGALRRLFSVFPHIQELRLQIEELLLRIGDRMEWIIELRTSLQLLPMLRKLALHWWVLMNNYEHRWGKIEDLKGLDRGLDFTEDYIPFLDDAVPLLSTPSRANVYQPPSLHSLTIMPAPEEEMHPNWCGMDAFKTSIRKVLRLEEEEELDEFDESLVMRAWQVRNEEFASRIVRLLAQSCPLLESFDWYFSDAASRHRHLPCTTIVWNWKIRRNTCYWGSIQPSGNLKYTGSLQGSPPSLSPLVGQELEYSLRRGNVL</sequence>
<reference evidence="1" key="1">
    <citation type="journal article" date="2021" name="Environ. Microbiol.">
        <title>Gene family expansions and transcriptome signatures uncover fungal adaptations to wood decay.</title>
        <authorList>
            <person name="Hage H."/>
            <person name="Miyauchi S."/>
            <person name="Viragh M."/>
            <person name="Drula E."/>
            <person name="Min B."/>
            <person name="Chaduli D."/>
            <person name="Navarro D."/>
            <person name="Favel A."/>
            <person name="Norest M."/>
            <person name="Lesage-Meessen L."/>
            <person name="Balint B."/>
            <person name="Merenyi Z."/>
            <person name="de Eugenio L."/>
            <person name="Morin E."/>
            <person name="Martinez A.T."/>
            <person name="Baldrian P."/>
            <person name="Stursova M."/>
            <person name="Martinez M.J."/>
            <person name="Novotny C."/>
            <person name="Magnuson J.K."/>
            <person name="Spatafora J.W."/>
            <person name="Maurice S."/>
            <person name="Pangilinan J."/>
            <person name="Andreopoulos W."/>
            <person name="LaButti K."/>
            <person name="Hundley H."/>
            <person name="Na H."/>
            <person name="Kuo A."/>
            <person name="Barry K."/>
            <person name="Lipzen A."/>
            <person name="Henrissat B."/>
            <person name="Riley R."/>
            <person name="Ahrendt S."/>
            <person name="Nagy L.G."/>
            <person name="Grigoriev I.V."/>
            <person name="Martin F."/>
            <person name="Rosso M.N."/>
        </authorList>
    </citation>
    <scope>NUCLEOTIDE SEQUENCE</scope>
    <source>
        <strain evidence="1">CBS 384.51</strain>
    </source>
</reference>